<dbReference type="EMBL" id="JAEHFX010000005">
    <property type="protein sequence ID" value="MBK0403452.1"/>
    <property type="molecule type" value="Genomic_DNA"/>
</dbReference>
<evidence type="ECO:0000313" key="3">
    <source>
        <dbReference type="Proteomes" id="UP000644147"/>
    </source>
</evidence>
<dbReference type="RefSeq" id="WP_200506208.1">
    <property type="nucleotide sequence ID" value="NZ_JAEHFX010000005.1"/>
</dbReference>
<name>A0ABS1C231_9BACT</name>
<evidence type="ECO:0000313" key="2">
    <source>
        <dbReference type="EMBL" id="MBK0403452.1"/>
    </source>
</evidence>
<reference evidence="2 3" key="1">
    <citation type="submission" date="2020-12" db="EMBL/GenBank/DDBJ databases">
        <title>Bacterial novel species Adhaeribacter sp. BT258 isolated from soil.</title>
        <authorList>
            <person name="Jung H.-Y."/>
        </authorList>
    </citation>
    <scope>NUCLEOTIDE SEQUENCE [LARGE SCALE GENOMIC DNA]</scope>
    <source>
        <strain evidence="2 3">BT258</strain>
    </source>
</reference>
<feature type="region of interest" description="Disordered" evidence="1">
    <location>
        <begin position="23"/>
        <end position="45"/>
    </location>
</feature>
<sequence>MKKSENKAQKVVFPVQEGFPEKWNMGEKTKNLPQFRFGGIDNNLN</sequence>
<protein>
    <submittedName>
        <fullName evidence="2">Uncharacterized protein</fullName>
    </submittedName>
</protein>
<organism evidence="2 3">
    <name type="scientific">Adhaeribacter terrigena</name>
    <dbReference type="NCBI Taxonomy" id="2793070"/>
    <lineage>
        <taxon>Bacteria</taxon>
        <taxon>Pseudomonadati</taxon>
        <taxon>Bacteroidota</taxon>
        <taxon>Cytophagia</taxon>
        <taxon>Cytophagales</taxon>
        <taxon>Hymenobacteraceae</taxon>
        <taxon>Adhaeribacter</taxon>
    </lineage>
</organism>
<comment type="caution">
    <text evidence="2">The sequence shown here is derived from an EMBL/GenBank/DDBJ whole genome shotgun (WGS) entry which is preliminary data.</text>
</comment>
<dbReference type="Proteomes" id="UP000644147">
    <property type="component" value="Unassembled WGS sequence"/>
</dbReference>
<keyword evidence="3" id="KW-1185">Reference proteome</keyword>
<proteinExistence type="predicted"/>
<evidence type="ECO:0000256" key="1">
    <source>
        <dbReference type="SAM" id="MobiDB-lite"/>
    </source>
</evidence>
<gene>
    <name evidence="2" type="ORF">I5M27_10685</name>
</gene>
<accession>A0ABS1C231</accession>